<dbReference type="Pfam" id="PF00886">
    <property type="entry name" value="Ribosomal_S16"/>
    <property type="match status" value="1"/>
</dbReference>
<sequence>MPKSNQLEIGAYRGRHLNICLALSGCTNQPFYRTVAAHECPRNGGFVELLGFLDPLPNQQVCPDVESFLHLTSKLPTAPFPPVEWKVYLSNQTPTALPAFDKTQLQAYLPIALQEIFGNEKPKISWYHSFMNANRHSETVAGTVGHSIITGSLVPPHQIRSAVPTPGISECDCIQKRSFYRDNITIEMGLCSLLDQKDVVYRFNEKGSSISPRGRILNCVPNSVGALPLHSHLHGEAEVPKTPLEVFIKEGIEDRIQAAVGITQSNAEVVAGEGSCAVGGAAQGLHQDEDVNGGPADDEDSHHHQHQLGDPAEIAVLLSGAREESDALEAQDHQGVADDDDEDRDHKGEDENADLHEEVPPGIVVIGKLQGALNDIHICQGTIADMPTDDASSQMQILMIFAFKGVRKSKAFTGG</sequence>
<organism evidence="7 8">
    <name type="scientific">Myodes glareolus</name>
    <name type="common">Bank vole</name>
    <name type="synonym">Clethrionomys glareolus</name>
    <dbReference type="NCBI Taxonomy" id="447135"/>
    <lineage>
        <taxon>Eukaryota</taxon>
        <taxon>Metazoa</taxon>
        <taxon>Chordata</taxon>
        <taxon>Craniata</taxon>
        <taxon>Vertebrata</taxon>
        <taxon>Euteleostomi</taxon>
        <taxon>Mammalia</taxon>
        <taxon>Eutheria</taxon>
        <taxon>Euarchontoglires</taxon>
        <taxon>Glires</taxon>
        <taxon>Rodentia</taxon>
        <taxon>Myomorpha</taxon>
        <taxon>Muroidea</taxon>
        <taxon>Cricetidae</taxon>
        <taxon>Arvicolinae</taxon>
        <taxon>Myodes</taxon>
    </lineage>
</organism>
<accession>A0AAW0K2Y4</accession>
<name>A0AAW0K2Y4_MYOGA</name>
<dbReference type="GO" id="GO:0006412">
    <property type="term" value="P:translation"/>
    <property type="evidence" value="ECO:0007669"/>
    <property type="project" value="InterPro"/>
</dbReference>
<gene>
    <name evidence="7" type="ORF">U0070_020651</name>
</gene>
<evidence type="ECO:0000256" key="2">
    <source>
        <dbReference type="ARBA" id="ARBA00022980"/>
    </source>
</evidence>
<dbReference type="GO" id="GO:1990904">
    <property type="term" value="C:ribonucleoprotein complex"/>
    <property type="evidence" value="ECO:0007669"/>
    <property type="project" value="UniProtKB-KW"/>
</dbReference>
<dbReference type="SUPFAM" id="SSF54565">
    <property type="entry name" value="Ribosomal protein S16"/>
    <property type="match status" value="1"/>
</dbReference>
<evidence type="ECO:0000256" key="5">
    <source>
        <dbReference type="ARBA" id="ARBA00035438"/>
    </source>
</evidence>
<evidence type="ECO:0000256" key="1">
    <source>
        <dbReference type="ARBA" id="ARBA00006668"/>
    </source>
</evidence>
<feature type="compositionally biased region" description="Basic and acidic residues" evidence="6">
    <location>
        <begin position="323"/>
        <end position="336"/>
    </location>
</feature>
<evidence type="ECO:0000256" key="4">
    <source>
        <dbReference type="ARBA" id="ARBA00035263"/>
    </source>
</evidence>
<dbReference type="Gene3D" id="3.30.1320.10">
    <property type="match status" value="1"/>
</dbReference>
<dbReference type="GO" id="GO:0005840">
    <property type="term" value="C:ribosome"/>
    <property type="evidence" value="ECO:0007669"/>
    <property type="project" value="UniProtKB-KW"/>
</dbReference>
<dbReference type="AlphaFoldDB" id="A0AAW0K2Y4"/>
<dbReference type="PROSITE" id="PS51257">
    <property type="entry name" value="PROKAR_LIPOPROTEIN"/>
    <property type="match status" value="1"/>
</dbReference>
<evidence type="ECO:0000313" key="8">
    <source>
        <dbReference type="Proteomes" id="UP001488838"/>
    </source>
</evidence>
<feature type="region of interest" description="Disordered" evidence="6">
    <location>
        <begin position="323"/>
        <end position="360"/>
    </location>
</feature>
<dbReference type="InterPro" id="IPR023803">
    <property type="entry name" value="Ribosomal_bS16_dom_sf"/>
</dbReference>
<protein>
    <recommendedName>
        <fullName evidence="4">Small ribosomal subunit protein bS16m</fullName>
    </recommendedName>
    <alternativeName>
        <fullName evidence="5">28S ribosomal protein S16, mitochondrial</fullName>
    </alternativeName>
</protein>
<comment type="caution">
    <text evidence="7">The sequence shown here is derived from an EMBL/GenBank/DDBJ whole genome shotgun (WGS) entry which is preliminary data.</text>
</comment>
<evidence type="ECO:0000313" key="7">
    <source>
        <dbReference type="EMBL" id="KAK7833630.1"/>
    </source>
</evidence>
<dbReference type="InterPro" id="IPR000307">
    <property type="entry name" value="Ribosomal_bS16"/>
</dbReference>
<evidence type="ECO:0000256" key="3">
    <source>
        <dbReference type="ARBA" id="ARBA00023274"/>
    </source>
</evidence>
<feature type="compositionally biased region" description="Basic and acidic residues" evidence="6">
    <location>
        <begin position="344"/>
        <end position="359"/>
    </location>
</feature>
<reference evidence="7 8" key="1">
    <citation type="journal article" date="2023" name="bioRxiv">
        <title>Conserved and derived expression patterns and positive selection on dental genes reveal complex evolutionary context of ever-growing rodent molars.</title>
        <authorList>
            <person name="Calamari Z.T."/>
            <person name="Song A."/>
            <person name="Cohen E."/>
            <person name="Akter M."/>
            <person name="Roy R.D."/>
            <person name="Hallikas O."/>
            <person name="Christensen M.M."/>
            <person name="Li P."/>
            <person name="Marangoni P."/>
            <person name="Jernvall J."/>
            <person name="Klein O.D."/>
        </authorList>
    </citation>
    <scope>NUCLEOTIDE SEQUENCE [LARGE SCALE GENOMIC DNA]</scope>
    <source>
        <strain evidence="7">V071</strain>
    </source>
</reference>
<dbReference type="Proteomes" id="UP001488838">
    <property type="component" value="Unassembled WGS sequence"/>
</dbReference>
<proteinExistence type="inferred from homology"/>
<keyword evidence="3" id="KW-0687">Ribonucleoprotein</keyword>
<dbReference type="GO" id="GO:0003735">
    <property type="term" value="F:structural constituent of ribosome"/>
    <property type="evidence" value="ECO:0007669"/>
    <property type="project" value="InterPro"/>
</dbReference>
<dbReference type="GO" id="GO:0005737">
    <property type="term" value="C:cytoplasm"/>
    <property type="evidence" value="ECO:0007669"/>
    <property type="project" value="UniProtKB-ARBA"/>
</dbReference>
<keyword evidence="8" id="KW-1185">Reference proteome</keyword>
<comment type="similarity">
    <text evidence="1">Belongs to the bacterial ribosomal protein bS16 family.</text>
</comment>
<keyword evidence="2" id="KW-0689">Ribosomal protein</keyword>
<feature type="region of interest" description="Disordered" evidence="6">
    <location>
        <begin position="285"/>
        <end position="307"/>
    </location>
</feature>
<evidence type="ECO:0000256" key="6">
    <source>
        <dbReference type="SAM" id="MobiDB-lite"/>
    </source>
</evidence>
<dbReference type="EMBL" id="JBBHLL010000006">
    <property type="protein sequence ID" value="KAK7833630.1"/>
    <property type="molecule type" value="Genomic_DNA"/>
</dbReference>